<sequence length="470" mass="51399">MSAQVFKIHLLPGLLSGNRDLALARAGVATSLQALALTAQTLRFDRPAMPTSFQVVETISDTRAIVPDAVRRPLIRLLTRKAVGIAPNAFPDAIARLMAARRLRLHPFDLAKLESFVRGYAEALGAEAAAFAQRHAPPEERRGYFETDALDETTWMLATPAARQAYIVTRRREDAAAGRVLVEGVWASEPADTRVRLLASLQEGLGSEDAPFLTSLNKDRAPRVREMAMRLLARLPGHEGDNPALNAVTGRLKSKQTGFLTKRTTLSLELPANVTVHSAPTWLVETFSVIGLDELARAVALTAAALPAAAEKDDNLLLALAVMATRDKRFDVLKGVVDHLPDVWEQLLRANFTYLDDYTPDERARWAQVVIRPMTWTQDAPLWSLVKLPAVLDGPASDALMADLLKARPWLEQLKDNSKLSVDLINVMASLSPPSHRAALRAQIAPLDPAKTADALTFLDIMDALEAPNV</sequence>
<gene>
    <name evidence="1" type="ordered locus">Astex_0731</name>
</gene>
<keyword evidence="2" id="KW-1185">Reference proteome</keyword>
<accession>E8RKD6</accession>
<dbReference type="InterPro" id="IPR043746">
    <property type="entry name" value="DUF5691"/>
</dbReference>
<dbReference type="eggNOG" id="ENOG5032SQJ">
    <property type="taxonomic scope" value="Bacteria"/>
</dbReference>
<reference evidence="2" key="1">
    <citation type="submission" date="2010-12" db="EMBL/GenBank/DDBJ databases">
        <title>Complete sequence of chromosome 1 of Asticcacaulis excentricus CB 48.</title>
        <authorList>
            <consortium name="US DOE Joint Genome Institute"/>
            <person name="Lucas S."/>
            <person name="Copeland A."/>
            <person name="Lapidus A."/>
            <person name="Cheng J.-F."/>
            <person name="Bruce D."/>
            <person name="Goodwin L."/>
            <person name="Pitluck S."/>
            <person name="Teshima H."/>
            <person name="Davenport K."/>
            <person name="Detter J.C."/>
            <person name="Han C."/>
            <person name="Tapia R."/>
            <person name="Land M."/>
            <person name="Hauser L."/>
            <person name="Jeffries C."/>
            <person name="Kyrpides N."/>
            <person name="Ivanova N."/>
            <person name="Ovchinnikova G."/>
            <person name="Brun Y.V."/>
            <person name="Woyke T."/>
        </authorList>
    </citation>
    <scope>NUCLEOTIDE SEQUENCE [LARGE SCALE GENOMIC DNA]</scope>
    <source>
        <strain evidence="2">ATCC 15261 / DSM 4724 / KCTC 12464 / NCIMB 9791 / VKM B-1370 / CB 48</strain>
    </source>
</reference>
<dbReference type="Pfam" id="PF18944">
    <property type="entry name" value="DUF5691"/>
    <property type="match status" value="1"/>
</dbReference>
<dbReference type="Proteomes" id="UP000001492">
    <property type="component" value="Chromosome 1"/>
</dbReference>
<name>E8RKD6_ASTEC</name>
<dbReference type="STRING" id="573065.Astex_0731"/>
<dbReference type="RefSeq" id="WP_013478250.1">
    <property type="nucleotide sequence ID" value="NC_014816.1"/>
</dbReference>
<dbReference type="OrthoDB" id="8194706at2"/>
<evidence type="ECO:0000313" key="1">
    <source>
        <dbReference type="EMBL" id="ADU12416.1"/>
    </source>
</evidence>
<proteinExistence type="predicted"/>
<dbReference type="HOGENOM" id="CLU_580942_0_0_5"/>
<evidence type="ECO:0000313" key="2">
    <source>
        <dbReference type="Proteomes" id="UP000001492"/>
    </source>
</evidence>
<dbReference type="AlphaFoldDB" id="E8RKD6"/>
<dbReference type="KEGG" id="aex:Astex_0731"/>
<organism evidence="1 2">
    <name type="scientific">Asticcacaulis excentricus (strain ATCC 15261 / DSM 4724 / KCTC 12464 / NCIMB 9791 / VKM B-1370 / CB 48)</name>
    <dbReference type="NCBI Taxonomy" id="573065"/>
    <lineage>
        <taxon>Bacteria</taxon>
        <taxon>Pseudomonadati</taxon>
        <taxon>Pseudomonadota</taxon>
        <taxon>Alphaproteobacteria</taxon>
        <taxon>Caulobacterales</taxon>
        <taxon>Caulobacteraceae</taxon>
        <taxon>Asticcacaulis</taxon>
    </lineage>
</organism>
<protein>
    <submittedName>
        <fullName evidence="1">Uncharacterized protein</fullName>
    </submittedName>
</protein>
<dbReference type="EMBL" id="CP002395">
    <property type="protein sequence ID" value="ADU12416.1"/>
    <property type="molecule type" value="Genomic_DNA"/>
</dbReference>